<reference evidence="2" key="1">
    <citation type="journal article" date="2020" name="Stud. Mycol.">
        <title>101 Dothideomycetes genomes: a test case for predicting lifestyles and emergence of pathogens.</title>
        <authorList>
            <person name="Haridas S."/>
            <person name="Albert R."/>
            <person name="Binder M."/>
            <person name="Bloem J."/>
            <person name="Labutti K."/>
            <person name="Salamov A."/>
            <person name="Andreopoulos B."/>
            <person name="Baker S."/>
            <person name="Barry K."/>
            <person name="Bills G."/>
            <person name="Bluhm B."/>
            <person name="Cannon C."/>
            <person name="Castanera R."/>
            <person name="Culley D."/>
            <person name="Daum C."/>
            <person name="Ezra D."/>
            <person name="Gonzalez J."/>
            <person name="Henrissat B."/>
            <person name="Kuo A."/>
            <person name="Liang C."/>
            <person name="Lipzen A."/>
            <person name="Lutzoni F."/>
            <person name="Magnuson J."/>
            <person name="Mondo S."/>
            <person name="Nolan M."/>
            <person name="Ohm R."/>
            <person name="Pangilinan J."/>
            <person name="Park H.-J."/>
            <person name="Ramirez L."/>
            <person name="Alfaro M."/>
            <person name="Sun H."/>
            <person name="Tritt A."/>
            <person name="Yoshinaga Y."/>
            <person name="Zwiers L.-H."/>
            <person name="Turgeon B."/>
            <person name="Goodwin S."/>
            <person name="Spatafora J."/>
            <person name="Crous P."/>
            <person name="Grigoriev I."/>
        </authorList>
    </citation>
    <scope>NUCLEOTIDE SEQUENCE</scope>
    <source>
        <strain evidence="2">CBS 113818</strain>
    </source>
</reference>
<protein>
    <submittedName>
        <fullName evidence="2">Uncharacterized protein</fullName>
    </submittedName>
</protein>
<proteinExistence type="predicted"/>
<accession>A0A6A6ZCX6</accession>
<keyword evidence="3" id="KW-1185">Reference proteome</keyword>
<dbReference type="AlphaFoldDB" id="A0A6A6ZCX6"/>
<evidence type="ECO:0000256" key="1">
    <source>
        <dbReference type="SAM" id="MobiDB-lite"/>
    </source>
</evidence>
<gene>
    <name evidence="2" type="ORF">CC86DRAFT_375529</name>
</gene>
<dbReference type="EMBL" id="MU006248">
    <property type="protein sequence ID" value="KAF2818890.1"/>
    <property type="molecule type" value="Genomic_DNA"/>
</dbReference>
<sequence length="94" mass="10193">MSAVLTMQIMHALFPSLRDTSSPTNDRSTSHSAAIPKIRIEPAEDLELRPLLSVLNRQPAIRHRRSSSASSSSLDRSLECVAGVPHVGFAMGAR</sequence>
<dbReference type="OrthoDB" id="10516846at2759"/>
<evidence type="ECO:0000313" key="3">
    <source>
        <dbReference type="Proteomes" id="UP000799424"/>
    </source>
</evidence>
<name>A0A6A6ZCX6_9PLEO</name>
<feature type="compositionally biased region" description="Polar residues" evidence="1">
    <location>
        <begin position="18"/>
        <end position="32"/>
    </location>
</feature>
<dbReference type="Proteomes" id="UP000799424">
    <property type="component" value="Unassembled WGS sequence"/>
</dbReference>
<feature type="region of interest" description="Disordered" evidence="1">
    <location>
        <begin position="17"/>
        <end position="36"/>
    </location>
</feature>
<evidence type="ECO:0000313" key="2">
    <source>
        <dbReference type="EMBL" id="KAF2818890.1"/>
    </source>
</evidence>
<organism evidence="2 3">
    <name type="scientific">Ophiobolus disseminans</name>
    <dbReference type="NCBI Taxonomy" id="1469910"/>
    <lineage>
        <taxon>Eukaryota</taxon>
        <taxon>Fungi</taxon>
        <taxon>Dikarya</taxon>
        <taxon>Ascomycota</taxon>
        <taxon>Pezizomycotina</taxon>
        <taxon>Dothideomycetes</taxon>
        <taxon>Pleosporomycetidae</taxon>
        <taxon>Pleosporales</taxon>
        <taxon>Pleosporineae</taxon>
        <taxon>Phaeosphaeriaceae</taxon>
        <taxon>Ophiobolus</taxon>
    </lineage>
</organism>